<dbReference type="FunFam" id="3.40.50.300:FF:000042">
    <property type="entry name" value="Maltose/maltodextrin ABC transporter, ATP-binding protein"/>
    <property type="match status" value="1"/>
</dbReference>
<keyword evidence="2" id="KW-0547">Nucleotide-binding</keyword>
<reference evidence="5 6" key="1">
    <citation type="submission" date="2018-09" db="EMBL/GenBank/DDBJ databases">
        <title>Genome sequencing of strain 2DFW10M-5.</title>
        <authorList>
            <person name="Heo J."/>
            <person name="Kim S.-J."/>
            <person name="Kwon S.-W."/>
        </authorList>
    </citation>
    <scope>NUCLEOTIDE SEQUENCE [LARGE SCALE GENOMIC DNA]</scope>
    <source>
        <strain evidence="5 6">2DFW10M-5</strain>
    </source>
</reference>
<accession>A0A387BMC8</accession>
<dbReference type="InterPro" id="IPR013611">
    <property type="entry name" value="Transp-assoc_OB_typ2"/>
</dbReference>
<dbReference type="InterPro" id="IPR003439">
    <property type="entry name" value="ABC_transporter-like_ATP-bd"/>
</dbReference>
<evidence type="ECO:0000259" key="4">
    <source>
        <dbReference type="PROSITE" id="PS50893"/>
    </source>
</evidence>
<proteinExistence type="predicted"/>
<dbReference type="SUPFAM" id="SSF52540">
    <property type="entry name" value="P-loop containing nucleoside triphosphate hydrolases"/>
    <property type="match status" value="1"/>
</dbReference>
<feature type="domain" description="ABC transporter" evidence="4">
    <location>
        <begin position="1"/>
        <end position="231"/>
    </location>
</feature>
<dbReference type="KEGG" id="gry:D7I44_09690"/>
<dbReference type="InterPro" id="IPR003593">
    <property type="entry name" value="AAA+_ATPase"/>
</dbReference>
<dbReference type="Pfam" id="PF08402">
    <property type="entry name" value="TOBE_2"/>
    <property type="match status" value="1"/>
</dbReference>
<dbReference type="PANTHER" id="PTHR42781">
    <property type="entry name" value="SPERMIDINE/PUTRESCINE IMPORT ATP-BINDING PROTEIN POTA"/>
    <property type="match status" value="1"/>
</dbReference>
<sequence length="365" mass="39183">MRGVSRSYGGAAAPALSELSLSLDRGEFVTLLGPSGCGKSTALACIAGLQPLSGGSIWRDGTRVDRLPAHRRGFGMVFQSYALFPHLSVQRNVEFGLSMRGVHKAEREKRAIDALKLVQLSDHAQKLPSQLSGGQQQRVAIARALAIEPEIVLMDEPLSNLDAALRIEMRTEIKRLYQERGLSVIYVTHDQEEALSLATRMAVLRHGRLEQTGTPEELYARPASPYVAGFMGYRNLFPARVVGSAGEGLVKVAASVIELIGVTDAETLRSGDAVTVAIRPEDVEIADTPSAPNAIGALAEVVEYHGREVAVRAVVDGGFAIDLKTSKRVAAGDRVRLTVPPERVLVFPADSSAAPTEEELDDDGK</sequence>
<protein>
    <submittedName>
        <fullName evidence="5">ABC transporter ATP-binding protein</fullName>
    </submittedName>
</protein>
<dbReference type="Gene3D" id="2.40.50.100">
    <property type="match status" value="1"/>
</dbReference>
<gene>
    <name evidence="5" type="ORF">D7I44_09690</name>
</gene>
<evidence type="ECO:0000313" key="5">
    <source>
        <dbReference type="EMBL" id="AYG05355.1"/>
    </source>
</evidence>
<dbReference type="InterPro" id="IPR012340">
    <property type="entry name" value="NA-bd_OB-fold"/>
</dbReference>
<evidence type="ECO:0000256" key="2">
    <source>
        <dbReference type="ARBA" id="ARBA00022741"/>
    </source>
</evidence>
<dbReference type="PROSITE" id="PS50893">
    <property type="entry name" value="ABC_TRANSPORTER_2"/>
    <property type="match status" value="1"/>
</dbReference>
<dbReference type="GO" id="GO:0016887">
    <property type="term" value="F:ATP hydrolysis activity"/>
    <property type="evidence" value="ECO:0007669"/>
    <property type="project" value="InterPro"/>
</dbReference>
<dbReference type="PANTHER" id="PTHR42781:SF4">
    <property type="entry name" value="SPERMIDINE_PUTRESCINE IMPORT ATP-BINDING PROTEIN POTA"/>
    <property type="match status" value="1"/>
</dbReference>
<dbReference type="InterPro" id="IPR027417">
    <property type="entry name" value="P-loop_NTPase"/>
</dbReference>
<dbReference type="Proteomes" id="UP000275069">
    <property type="component" value="Chromosome"/>
</dbReference>
<keyword evidence="3 5" id="KW-0067">ATP-binding</keyword>
<dbReference type="Gene3D" id="2.40.50.140">
    <property type="entry name" value="Nucleic acid-binding proteins"/>
    <property type="match status" value="1"/>
</dbReference>
<dbReference type="PROSITE" id="PS00211">
    <property type="entry name" value="ABC_TRANSPORTER_1"/>
    <property type="match status" value="1"/>
</dbReference>
<dbReference type="SMART" id="SM00382">
    <property type="entry name" value="AAA"/>
    <property type="match status" value="1"/>
</dbReference>
<dbReference type="AlphaFoldDB" id="A0A387BMC8"/>
<dbReference type="Pfam" id="PF00005">
    <property type="entry name" value="ABC_tran"/>
    <property type="match status" value="1"/>
</dbReference>
<dbReference type="OrthoDB" id="9802264at2"/>
<dbReference type="Gene3D" id="3.40.50.300">
    <property type="entry name" value="P-loop containing nucleotide triphosphate hydrolases"/>
    <property type="match status" value="1"/>
</dbReference>
<keyword evidence="6" id="KW-1185">Reference proteome</keyword>
<evidence type="ECO:0000256" key="3">
    <source>
        <dbReference type="ARBA" id="ARBA00022840"/>
    </source>
</evidence>
<keyword evidence="1" id="KW-0813">Transport</keyword>
<dbReference type="InterPro" id="IPR008995">
    <property type="entry name" value="Mo/tungstate-bd_C_term_dom"/>
</dbReference>
<dbReference type="SUPFAM" id="SSF50331">
    <property type="entry name" value="MOP-like"/>
    <property type="match status" value="1"/>
</dbReference>
<name>A0A387BMC8_9MICO</name>
<dbReference type="InterPro" id="IPR050093">
    <property type="entry name" value="ABC_SmlMolc_Importer"/>
</dbReference>
<dbReference type="InterPro" id="IPR017871">
    <property type="entry name" value="ABC_transporter-like_CS"/>
</dbReference>
<organism evidence="5 6">
    <name type="scientific">Gryllotalpicola protaetiae</name>
    <dbReference type="NCBI Taxonomy" id="2419771"/>
    <lineage>
        <taxon>Bacteria</taxon>
        <taxon>Bacillati</taxon>
        <taxon>Actinomycetota</taxon>
        <taxon>Actinomycetes</taxon>
        <taxon>Micrococcales</taxon>
        <taxon>Microbacteriaceae</taxon>
        <taxon>Gryllotalpicola</taxon>
    </lineage>
</organism>
<dbReference type="GO" id="GO:0140359">
    <property type="term" value="F:ABC-type transporter activity"/>
    <property type="evidence" value="ECO:0007669"/>
    <property type="project" value="UniProtKB-ARBA"/>
</dbReference>
<evidence type="ECO:0000313" key="6">
    <source>
        <dbReference type="Proteomes" id="UP000275069"/>
    </source>
</evidence>
<dbReference type="EMBL" id="CP032624">
    <property type="protein sequence ID" value="AYG05355.1"/>
    <property type="molecule type" value="Genomic_DNA"/>
</dbReference>
<dbReference type="GO" id="GO:0043190">
    <property type="term" value="C:ATP-binding cassette (ABC) transporter complex"/>
    <property type="evidence" value="ECO:0007669"/>
    <property type="project" value="InterPro"/>
</dbReference>
<evidence type="ECO:0000256" key="1">
    <source>
        <dbReference type="ARBA" id="ARBA00022448"/>
    </source>
</evidence>
<dbReference type="GO" id="GO:0005524">
    <property type="term" value="F:ATP binding"/>
    <property type="evidence" value="ECO:0007669"/>
    <property type="project" value="UniProtKB-KW"/>
</dbReference>